<dbReference type="Proteomes" id="UP001201812">
    <property type="component" value="Unassembled WGS sequence"/>
</dbReference>
<evidence type="ECO:0000313" key="4">
    <source>
        <dbReference type="Proteomes" id="UP001201812"/>
    </source>
</evidence>
<keyword evidence="4" id="KW-1185">Reference proteome</keyword>
<feature type="signal peptide" evidence="2">
    <location>
        <begin position="1"/>
        <end position="22"/>
    </location>
</feature>
<feature type="chain" id="PRO_5042078704" evidence="2">
    <location>
        <begin position="23"/>
        <end position="141"/>
    </location>
</feature>
<evidence type="ECO:0000313" key="3">
    <source>
        <dbReference type="EMBL" id="KAI1700064.1"/>
    </source>
</evidence>
<sequence length="141" mass="15942">MFHVTLPFLLWITLALVPKSQAPSPHFVTGIFNGVEDDTSVYLQKYQADGKTPIGESIYTNTLDGSWDIVLENPDFNAKYKVWVMIPPTAGAKPDPVAMKPAFKLNTASKGRKTEFERHNPWGHEEMKRKNTDDKAPNYFS</sequence>
<feature type="region of interest" description="Disordered" evidence="1">
    <location>
        <begin position="108"/>
        <end position="141"/>
    </location>
</feature>
<evidence type="ECO:0000256" key="1">
    <source>
        <dbReference type="SAM" id="MobiDB-lite"/>
    </source>
</evidence>
<protein>
    <submittedName>
        <fullName evidence="3">Uncharacterized protein</fullName>
    </submittedName>
</protein>
<reference evidence="3" key="1">
    <citation type="submission" date="2022-01" db="EMBL/GenBank/DDBJ databases">
        <title>Genome Sequence Resource for Two Populations of Ditylenchus destructor, the Migratory Endoparasitic Phytonematode.</title>
        <authorList>
            <person name="Zhang H."/>
            <person name="Lin R."/>
            <person name="Xie B."/>
        </authorList>
    </citation>
    <scope>NUCLEOTIDE SEQUENCE</scope>
    <source>
        <strain evidence="3">BazhouSP</strain>
    </source>
</reference>
<feature type="compositionally biased region" description="Basic and acidic residues" evidence="1">
    <location>
        <begin position="112"/>
        <end position="141"/>
    </location>
</feature>
<dbReference type="EMBL" id="JAKKPZ010000157">
    <property type="protein sequence ID" value="KAI1700064.1"/>
    <property type="molecule type" value="Genomic_DNA"/>
</dbReference>
<comment type="caution">
    <text evidence="3">The sequence shown here is derived from an EMBL/GenBank/DDBJ whole genome shotgun (WGS) entry which is preliminary data.</text>
</comment>
<accession>A0AAD4MPW4</accession>
<keyword evidence="2" id="KW-0732">Signal</keyword>
<name>A0AAD4MPW4_9BILA</name>
<proteinExistence type="predicted"/>
<evidence type="ECO:0000256" key="2">
    <source>
        <dbReference type="SAM" id="SignalP"/>
    </source>
</evidence>
<gene>
    <name evidence="3" type="ORF">DdX_16929</name>
</gene>
<dbReference type="AlphaFoldDB" id="A0AAD4MPW4"/>
<organism evidence="3 4">
    <name type="scientific">Ditylenchus destructor</name>
    <dbReference type="NCBI Taxonomy" id="166010"/>
    <lineage>
        <taxon>Eukaryota</taxon>
        <taxon>Metazoa</taxon>
        <taxon>Ecdysozoa</taxon>
        <taxon>Nematoda</taxon>
        <taxon>Chromadorea</taxon>
        <taxon>Rhabditida</taxon>
        <taxon>Tylenchina</taxon>
        <taxon>Tylenchomorpha</taxon>
        <taxon>Sphaerularioidea</taxon>
        <taxon>Anguinidae</taxon>
        <taxon>Anguininae</taxon>
        <taxon>Ditylenchus</taxon>
    </lineage>
</organism>